<sequence length="196" mass="23347">MLENQNKDELALWNEIRKGNVLALGEVYDIYIDDLFSYGIQFSEDRNHVMDCIHDLFLDLYKYQSRLAVTNNVKFYLLTSLKRKINRRHKSKLTYYTNETPLSGNQRNHIPSPEEELIEMENEWLRSHSLLKATEFLTKRQQKGLSLRFYEKRSYEEIAEIMNTSVETSRTIIYRAIKSLRKNIVLPIVILVSYFL</sequence>
<dbReference type="PANTHER" id="PTHR43133">
    <property type="entry name" value="RNA POLYMERASE ECF-TYPE SIGMA FACTO"/>
    <property type="match status" value="1"/>
</dbReference>
<comment type="similarity">
    <text evidence="1">Belongs to the sigma-70 factor family. ECF subfamily.</text>
</comment>
<dbReference type="SUPFAM" id="SSF88946">
    <property type="entry name" value="Sigma2 domain of RNA polymerase sigma factors"/>
    <property type="match status" value="1"/>
</dbReference>
<dbReference type="Gene3D" id="1.10.1740.10">
    <property type="match status" value="1"/>
</dbReference>
<organism evidence="6 7">
    <name type="scientific">Flagellimonas algicola</name>
    <dbReference type="NCBI Taxonomy" id="2583815"/>
    <lineage>
        <taxon>Bacteria</taxon>
        <taxon>Pseudomonadati</taxon>
        <taxon>Bacteroidota</taxon>
        <taxon>Flavobacteriia</taxon>
        <taxon>Flavobacteriales</taxon>
        <taxon>Flavobacteriaceae</taxon>
        <taxon>Flagellimonas</taxon>
    </lineage>
</organism>
<evidence type="ECO:0000256" key="4">
    <source>
        <dbReference type="ARBA" id="ARBA00023163"/>
    </source>
</evidence>
<evidence type="ECO:0000256" key="2">
    <source>
        <dbReference type="ARBA" id="ARBA00023015"/>
    </source>
</evidence>
<dbReference type="InterPro" id="IPR036388">
    <property type="entry name" value="WH-like_DNA-bd_sf"/>
</dbReference>
<name>A0ABY2WIG4_9FLAO</name>
<evidence type="ECO:0000313" key="6">
    <source>
        <dbReference type="EMBL" id="TMU51072.1"/>
    </source>
</evidence>
<dbReference type="InterPro" id="IPR039425">
    <property type="entry name" value="RNA_pol_sigma-70-like"/>
</dbReference>
<evidence type="ECO:0000256" key="3">
    <source>
        <dbReference type="ARBA" id="ARBA00023082"/>
    </source>
</evidence>
<reference evidence="6 7" key="1">
    <citation type="submission" date="2019-05" db="EMBL/GenBank/DDBJ databases">
        <title>Flagellimonas sp. AsT0115, sp. nov., isolated from a marine red algae, Asparagopsis taxiformis.</title>
        <authorList>
            <person name="Kim J."/>
            <person name="Jeong S.E."/>
            <person name="Jeon C.O."/>
        </authorList>
    </citation>
    <scope>NUCLEOTIDE SEQUENCE [LARGE SCALE GENOMIC DNA]</scope>
    <source>
        <strain evidence="6 7">AsT0115</strain>
    </source>
</reference>
<dbReference type="Proteomes" id="UP000751614">
    <property type="component" value="Unassembled WGS sequence"/>
</dbReference>
<evidence type="ECO:0000256" key="1">
    <source>
        <dbReference type="ARBA" id="ARBA00010641"/>
    </source>
</evidence>
<dbReference type="InterPro" id="IPR014284">
    <property type="entry name" value="RNA_pol_sigma-70_dom"/>
</dbReference>
<evidence type="ECO:0000313" key="7">
    <source>
        <dbReference type="Proteomes" id="UP000751614"/>
    </source>
</evidence>
<keyword evidence="3" id="KW-0731">Sigma factor</keyword>
<comment type="caution">
    <text evidence="6">The sequence shown here is derived from an EMBL/GenBank/DDBJ whole genome shotgun (WGS) entry which is preliminary data.</text>
</comment>
<gene>
    <name evidence="6" type="ORF">FGG15_17800</name>
</gene>
<accession>A0ABY2WIG4</accession>
<dbReference type="InterPro" id="IPR007630">
    <property type="entry name" value="RNA_pol_sigma70_r4"/>
</dbReference>
<dbReference type="PANTHER" id="PTHR43133:SF46">
    <property type="entry name" value="RNA POLYMERASE SIGMA-70 FACTOR ECF SUBFAMILY"/>
    <property type="match status" value="1"/>
</dbReference>
<dbReference type="EMBL" id="VCNI01000003">
    <property type="protein sequence ID" value="TMU51072.1"/>
    <property type="molecule type" value="Genomic_DNA"/>
</dbReference>
<protein>
    <submittedName>
        <fullName evidence="6">Sigma-70 family RNA polymerase sigma factor</fullName>
    </submittedName>
</protein>
<dbReference type="SUPFAM" id="SSF88659">
    <property type="entry name" value="Sigma3 and sigma4 domains of RNA polymerase sigma factors"/>
    <property type="match status" value="1"/>
</dbReference>
<keyword evidence="4" id="KW-0804">Transcription</keyword>
<dbReference type="Gene3D" id="1.10.10.10">
    <property type="entry name" value="Winged helix-like DNA-binding domain superfamily/Winged helix DNA-binding domain"/>
    <property type="match status" value="1"/>
</dbReference>
<dbReference type="InterPro" id="IPR013325">
    <property type="entry name" value="RNA_pol_sigma_r2"/>
</dbReference>
<keyword evidence="2" id="KW-0805">Transcription regulation</keyword>
<feature type="domain" description="RNA polymerase sigma-70 region 4" evidence="5">
    <location>
        <begin position="137"/>
        <end position="182"/>
    </location>
</feature>
<dbReference type="CDD" id="cd06171">
    <property type="entry name" value="Sigma70_r4"/>
    <property type="match status" value="1"/>
</dbReference>
<proteinExistence type="inferred from homology"/>
<dbReference type="InterPro" id="IPR013324">
    <property type="entry name" value="RNA_pol_sigma_r3/r4-like"/>
</dbReference>
<dbReference type="Pfam" id="PF04545">
    <property type="entry name" value="Sigma70_r4"/>
    <property type="match status" value="1"/>
</dbReference>
<dbReference type="NCBIfam" id="TIGR02937">
    <property type="entry name" value="sigma70-ECF"/>
    <property type="match status" value="1"/>
</dbReference>
<evidence type="ECO:0000259" key="5">
    <source>
        <dbReference type="Pfam" id="PF04545"/>
    </source>
</evidence>
<dbReference type="RefSeq" id="WP_138838842.1">
    <property type="nucleotide sequence ID" value="NZ_VCNI01000003.1"/>
</dbReference>
<keyword evidence="7" id="KW-1185">Reference proteome</keyword>